<evidence type="ECO:0000313" key="5">
    <source>
        <dbReference type="Proteomes" id="UP001054902"/>
    </source>
</evidence>
<dbReference type="GO" id="GO:0032259">
    <property type="term" value="P:methylation"/>
    <property type="evidence" value="ECO:0007669"/>
    <property type="project" value="UniProtKB-KW"/>
</dbReference>
<keyword evidence="2" id="KW-0808">Transferase</keyword>
<dbReference type="Proteomes" id="UP001054902">
    <property type="component" value="Unassembled WGS sequence"/>
</dbReference>
<dbReference type="InterPro" id="IPR029026">
    <property type="entry name" value="tRNA_m1G_MTases_N"/>
</dbReference>
<feature type="domain" description="tRNA/rRNA methyltransferase SpoU type" evidence="3">
    <location>
        <begin position="190"/>
        <end position="349"/>
    </location>
</feature>
<dbReference type="GO" id="GO:0008173">
    <property type="term" value="F:RNA methyltransferase activity"/>
    <property type="evidence" value="ECO:0007669"/>
    <property type="project" value="InterPro"/>
</dbReference>
<dbReference type="GO" id="GO:0003723">
    <property type="term" value="F:RNA binding"/>
    <property type="evidence" value="ECO:0007669"/>
    <property type="project" value="InterPro"/>
</dbReference>
<organism evidence="4 5">
    <name type="scientific">Chaetoceros tenuissimus</name>
    <dbReference type="NCBI Taxonomy" id="426638"/>
    <lineage>
        <taxon>Eukaryota</taxon>
        <taxon>Sar</taxon>
        <taxon>Stramenopiles</taxon>
        <taxon>Ochrophyta</taxon>
        <taxon>Bacillariophyta</taxon>
        <taxon>Coscinodiscophyceae</taxon>
        <taxon>Chaetocerotophycidae</taxon>
        <taxon>Chaetocerotales</taxon>
        <taxon>Chaetocerotaceae</taxon>
        <taxon>Chaetoceros</taxon>
    </lineage>
</organism>
<keyword evidence="1" id="KW-0489">Methyltransferase</keyword>
<dbReference type="Gene3D" id="3.40.1280.10">
    <property type="match status" value="1"/>
</dbReference>
<sequence length="360" mass="40350">MLRCATAFSSTLIKSIAVNRNRNVKNVNSILQSQRRQRITGNLVCSYPHSPRIHQSRYRLYMSTSDETTVSSDSLTANERKEREEALHKYLSTLGIDVNDLSSAVQEAMTTSVNHPHYGKSAIKAYRTFIYPRPSKVQSARTEDVQVAASRCARQIDFLAKRHRSHEAEWVRHHDTEDDSEEKSRKLFPLLILLDNVRSAFNVGSIFRSADACGCSMVITTGITPNPNGSGREKLAKSALQADRVVPTKHFATTKEAVEFLRKDYPDYALVGMETTELSKCYTSEEYPGKGYYTVNGELPQFGTVLVLGNEVTGVDTEVMPLLDKIVEIPMFGKKNSLNISAAAPVVMYEVLRQWGAMEE</sequence>
<dbReference type="AlphaFoldDB" id="A0AAD3HDG6"/>
<dbReference type="InterPro" id="IPR001537">
    <property type="entry name" value="SpoU_MeTrfase"/>
</dbReference>
<dbReference type="PANTHER" id="PTHR43191:SF7">
    <property type="entry name" value="OBP33PEP LIKE PROTEIN"/>
    <property type="match status" value="1"/>
</dbReference>
<evidence type="ECO:0000313" key="4">
    <source>
        <dbReference type="EMBL" id="GFH59570.1"/>
    </source>
</evidence>
<protein>
    <recommendedName>
        <fullName evidence="3">tRNA/rRNA methyltransferase SpoU type domain-containing protein</fullName>
    </recommendedName>
</protein>
<evidence type="ECO:0000259" key="3">
    <source>
        <dbReference type="Pfam" id="PF00588"/>
    </source>
</evidence>
<comment type="caution">
    <text evidence="4">The sequence shown here is derived from an EMBL/GenBank/DDBJ whole genome shotgun (WGS) entry which is preliminary data.</text>
</comment>
<evidence type="ECO:0000256" key="1">
    <source>
        <dbReference type="ARBA" id="ARBA00022603"/>
    </source>
</evidence>
<accession>A0AAD3HDG6</accession>
<name>A0AAD3HDG6_9STRA</name>
<dbReference type="PANTHER" id="PTHR43191">
    <property type="entry name" value="RRNA METHYLTRANSFERASE 3"/>
    <property type="match status" value="1"/>
</dbReference>
<dbReference type="InterPro" id="IPR029028">
    <property type="entry name" value="Alpha/beta_knot_MTases"/>
</dbReference>
<dbReference type="GO" id="GO:0006396">
    <property type="term" value="P:RNA processing"/>
    <property type="evidence" value="ECO:0007669"/>
    <property type="project" value="InterPro"/>
</dbReference>
<gene>
    <name evidence="4" type="ORF">CTEN210_16046</name>
</gene>
<proteinExistence type="predicted"/>
<dbReference type="EMBL" id="BLLK01000069">
    <property type="protein sequence ID" value="GFH59570.1"/>
    <property type="molecule type" value="Genomic_DNA"/>
</dbReference>
<dbReference type="InterPro" id="IPR051259">
    <property type="entry name" value="rRNA_Methyltransferase"/>
</dbReference>
<keyword evidence="5" id="KW-1185">Reference proteome</keyword>
<dbReference type="SUPFAM" id="SSF75217">
    <property type="entry name" value="alpha/beta knot"/>
    <property type="match status" value="1"/>
</dbReference>
<dbReference type="Pfam" id="PF00588">
    <property type="entry name" value="SpoU_methylase"/>
    <property type="match status" value="1"/>
</dbReference>
<evidence type="ECO:0000256" key="2">
    <source>
        <dbReference type="ARBA" id="ARBA00022679"/>
    </source>
</evidence>
<reference evidence="4 5" key="1">
    <citation type="journal article" date="2021" name="Sci. Rep.">
        <title>The genome of the diatom Chaetoceros tenuissimus carries an ancient integrated fragment of an extant virus.</title>
        <authorList>
            <person name="Hongo Y."/>
            <person name="Kimura K."/>
            <person name="Takaki Y."/>
            <person name="Yoshida Y."/>
            <person name="Baba S."/>
            <person name="Kobayashi G."/>
            <person name="Nagasaki K."/>
            <person name="Hano T."/>
            <person name="Tomaru Y."/>
        </authorList>
    </citation>
    <scope>NUCLEOTIDE SEQUENCE [LARGE SCALE GENOMIC DNA]</scope>
    <source>
        <strain evidence="4 5">NIES-3715</strain>
    </source>
</reference>